<evidence type="ECO:0000313" key="5">
    <source>
        <dbReference type="EMBL" id="HIU26099.1"/>
    </source>
</evidence>
<proteinExistence type="inferred from homology"/>
<dbReference type="GO" id="GO:0052816">
    <property type="term" value="F:long-chain fatty acyl-CoA hydrolase activity"/>
    <property type="evidence" value="ECO:0007669"/>
    <property type="project" value="TreeGrafter"/>
</dbReference>
<dbReference type="InterPro" id="IPR006683">
    <property type="entry name" value="Thioestr_dom"/>
</dbReference>
<evidence type="ECO:0000256" key="2">
    <source>
        <dbReference type="ARBA" id="ARBA00022801"/>
    </source>
</evidence>
<dbReference type="EMBL" id="DVMP01000120">
    <property type="protein sequence ID" value="HIU26099.1"/>
    <property type="molecule type" value="Genomic_DNA"/>
</dbReference>
<keyword evidence="2 3" id="KW-0378">Hydrolase</keyword>
<dbReference type="CDD" id="cd03442">
    <property type="entry name" value="BFIT_BACH"/>
    <property type="match status" value="1"/>
</dbReference>
<dbReference type="GO" id="GO:0005737">
    <property type="term" value="C:cytoplasm"/>
    <property type="evidence" value="ECO:0007669"/>
    <property type="project" value="TreeGrafter"/>
</dbReference>
<dbReference type="Gene3D" id="3.10.129.10">
    <property type="entry name" value="Hotdog Thioesterase"/>
    <property type="match status" value="1"/>
</dbReference>
<dbReference type="AlphaFoldDB" id="A0A9D1I1A8"/>
<dbReference type="InterPro" id="IPR029069">
    <property type="entry name" value="HotDog_dom_sf"/>
</dbReference>
<dbReference type="Proteomes" id="UP000824090">
    <property type="component" value="Unassembled WGS sequence"/>
</dbReference>
<evidence type="ECO:0000313" key="6">
    <source>
        <dbReference type="Proteomes" id="UP000824090"/>
    </source>
</evidence>
<dbReference type="GO" id="GO:0006637">
    <property type="term" value="P:acyl-CoA metabolic process"/>
    <property type="evidence" value="ECO:0007669"/>
    <property type="project" value="TreeGrafter"/>
</dbReference>
<evidence type="ECO:0000256" key="1">
    <source>
        <dbReference type="ARBA" id="ARBA00010458"/>
    </source>
</evidence>
<dbReference type="PANTHER" id="PTHR11049">
    <property type="entry name" value="ACYL COENZYME A THIOESTER HYDROLASE"/>
    <property type="match status" value="1"/>
</dbReference>
<evidence type="ECO:0000256" key="3">
    <source>
        <dbReference type="PROSITE-ProRule" id="PRU01106"/>
    </source>
</evidence>
<protein>
    <submittedName>
        <fullName evidence="5">Acyl-CoA thioesterase</fullName>
    </submittedName>
</protein>
<dbReference type="InterPro" id="IPR033120">
    <property type="entry name" value="HOTDOG_ACOT"/>
</dbReference>
<name>A0A9D1I1A8_9FIRM</name>
<dbReference type="InterPro" id="IPR040170">
    <property type="entry name" value="Cytosol_ACT"/>
</dbReference>
<sequence>MKDIMISHLVKSEDLNHHGTLFAGRTAEWLVEAGFVTAAIAHGRPEEIVCVNVHGFTFKKPVHKGEVITIHGRIVKAGTTSLMVHVRAVCEIAGGQNVEGFITFVCVEPDSDNTVAHGIVLDEASCEFEQELRERAIEVDRLAKSS</sequence>
<comment type="caution">
    <text evidence="5">The sequence shown here is derived from an EMBL/GenBank/DDBJ whole genome shotgun (WGS) entry which is preliminary data.</text>
</comment>
<accession>A0A9D1I1A8</accession>
<dbReference type="Pfam" id="PF03061">
    <property type="entry name" value="4HBT"/>
    <property type="match status" value="1"/>
</dbReference>
<comment type="similarity">
    <text evidence="1">Belongs to the acyl coenzyme A hydrolase family.</text>
</comment>
<dbReference type="PROSITE" id="PS51770">
    <property type="entry name" value="HOTDOG_ACOT"/>
    <property type="match status" value="1"/>
</dbReference>
<feature type="domain" description="HotDog ACOT-type" evidence="4">
    <location>
        <begin position="1"/>
        <end position="110"/>
    </location>
</feature>
<evidence type="ECO:0000259" key="4">
    <source>
        <dbReference type="PROSITE" id="PS51770"/>
    </source>
</evidence>
<dbReference type="SUPFAM" id="SSF54637">
    <property type="entry name" value="Thioesterase/thiol ester dehydrase-isomerase"/>
    <property type="match status" value="1"/>
</dbReference>
<gene>
    <name evidence="5" type="ORF">IAC50_06385</name>
</gene>
<organism evidence="5 6">
    <name type="scientific">Candidatus Allocopromorpha excrementigallinarum</name>
    <dbReference type="NCBI Taxonomy" id="2840742"/>
    <lineage>
        <taxon>Bacteria</taxon>
        <taxon>Bacillati</taxon>
        <taxon>Bacillota</taxon>
        <taxon>Clostridia</taxon>
        <taxon>Eubacteriales</taxon>
        <taxon>Eubacteriaceae</taxon>
        <taxon>Eubacteriaceae incertae sedis</taxon>
        <taxon>Candidatus Allocopromorpha</taxon>
    </lineage>
</organism>
<reference evidence="5" key="2">
    <citation type="journal article" date="2021" name="PeerJ">
        <title>Extensive microbial diversity within the chicken gut microbiome revealed by metagenomics and culture.</title>
        <authorList>
            <person name="Gilroy R."/>
            <person name="Ravi A."/>
            <person name="Getino M."/>
            <person name="Pursley I."/>
            <person name="Horton D.L."/>
            <person name="Alikhan N.F."/>
            <person name="Baker D."/>
            <person name="Gharbi K."/>
            <person name="Hall N."/>
            <person name="Watson M."/>
            <person name="Adriaenssens E.M."/>
            <person name="Foster-Nyarko E."/>
            <person name="Jarju S."/>
            <person name="Secka A."/>
            <person name="Antonio M."/>
            <person name="Oren A."/>
            <person name="Chaudhuri R.R."/>
            <person name="La Ragione R."/>
            <person name="Hildebrand F."/>
            <person name="Pallen M.J."/>
        </authorList>
    </citation>
    <scope>NUCLEOTIDE SEQUENCE</scope>
    <source>
        <strain evidence="5">ChiHcec3-6078</strain>
    </source>
</reference>
<reference evidence="5" key="1">
    <citation type="submission" date="2020-10" db="EMBL/GenBank/DDBJ databases">
        <authorList>
            <person name="Gilroy R."/>
        </authorList>
    </citation>
    <scope>NUCLEOTIDE SEQUENCE</scope>
    <source>
        <strain evidence="5">ChiHcec3-6078</strain>
    </source>
</reference>